<organism evidence="2">
    <name type="scientific">uncultured Caudovirales phage</name>
    <dbReference type="NCBI Taxonomy" id="2100421"/>
    <lineage>
        <taxon>Viruses</taxon>
        <taxon>Duplodnaviria</taxon>
        <taxon>Heunggongvirae</taxon>
        <taxon>Uroviricota</taxon>
        <taxon>Caudoviricetes</taxon>
        <taxon>Peduoviridae</taxon>
        <taxon>Maltschvirus</taxon>
        <taxon>Maltschvirus maltsch</taxon>
    </lineage>
</organism>
<keyword evidence="1" id="KW-0472">Membrane</keyword>
<proteinExistence type="predicted"/>
<gene>
    <name evidence="2" type="ORF">UFOVP723_91</name>
</gene>
<accession>A0A6J5NMR0</accession>
<keyword evidence="1" id="KW-1133">Transmembrane helix</keyword>
<feature type="transmembrane region" description="Helical" evidence="1">
    <location>
        <begin position="7"/>
        <end position="25"/>
    </location>
</feature>
<protein>
    <submittedName>
        <fullName evidence="2">Uncharacterized protein</fullName>
    </submittedName>
</protein>
<sequence length="56" mass="6475">MKNNAHIQTLIVIAILGFVATILYFMPVVGIFILLFFLVYAVIYSEIIKQQEDDKR</sequence>
<name>A0A6J5NMR0_9CAUD</name>
<keyword evidence="1" id="KW-0812">Transmembrane</keyword>
<evidence type="ECO:0000256" key="1">
    <source>
        <dbReference type="SAM" id="Phobius"/>
    </source>
</evidence>
<evidence type="ECO:0000313" key="2">
    <source>
        <dbReference type="EMBL" id="CAB4160177.1"/>
    </source>
</evidence>
<dbReference type="EMBL" id="LR796697">
    <property type="protein sequence ID" value="CAB4160177.1"/>
    <property type="molecule type" value="Genomic_DNA"/>
</dbReference>
<reference evidence="2" key="1">
    <citation type="submission" date="2020-04" db="EMBL/GenBank/DDBJ databases">
        <authorList>
            <person name="Chiriac C."/>
            <person name="Salcher M."/>
            <person name="Ghai R."/>
            <person name="Kavagutti S V."/>
        </authorList>
    </citation>
    <scope>NUCLEOTIDE SEQUENCE</scope>
</reference>